<reference evidence="11" key="1">
    <citation type="submission" date="2022-12" db="EMBL/GenBank/DDBJ databases">
        <authorList>
            <person name="Brejova B."/>
        </authorList>
    </citation>
    <scope>NUCLEOTIDE SEQUENCE</scope>
</reference>
<name>A0A9W4TUU7_9ASCO</name>
<feature type="coiled-coil region" evidence="5">
    <location>
        <begin position="550"/>
        <end position="577"/>
    </location>
</feature>
<comment type="caution">
    <text evidence="11">The sequence shown here is derived from an EMBL/GenBank/DDBJ whole genome shotgun (WGS) entry which is preliminary data.</text>
</comment>
<dbReference type="GO" id="GO:0016020">
    <property type="term" value="C:membrane"/>
    <property type="evidence" value="ECO:0007669"/>
    <property type="project" value="UniProtKB-SubCell"/>
</dbReference>
<feature type="region of interest" description="Disordered" evidence="6">
    <location>
        <begin position="1"/>
        <end position="65"/>
    </location>
</feature>
<keyword evidence="4 7" id="KW-0472">Membrane</keyword>
<accession>A0A9W4TUU7</accession>
<dbReference type="AlphaFoldDB" id="A0A9W4TUU7"/>
<feature type="transmembrane region" description="Helical" evidence="7">
    <location>
        <begin position="842"/>
        <end position="861"/>
    </location>
</feature>
<feature type="transmembrane region" description="Helical" evidence="7">
    <location>
        <begin position="239"/>
        <end position="261"/>
    </location>
</feature>
<dbReference type="Pfam" id="PF13515">
    <property type="entry name" value="FUSC_2"/>
    <property type="match status" value="1"/>
</dbReference>
<feature type="transmembrane region" description="Helical" evidence="7">
    <location>
        <begin position="695"/>
        <end position="714"/>
    </location>
</feature>
<sequence length="1126" mass="128257">MTQEERDTRSTHTLTSISSLSSSTFAHSPHEPRRIPQEDVEPKPFIKEDDDDDDDHRPFKDDYYNDDLDSDIVNAYYPDGDERNLYSTVIKEEPHRKKSLYRKFYEAAYPRYIINHLDYNSFKVVFRSWAHIWSGIILTIVPLTATWLGSANYLTQIVTFIIISGGNSMIANIIQGVSFFSGALIAFVHHVVRSKIINDLHGGITAEQLTQNLINEGSCQPGPTLEDCIQKQIYSGRYITTKTVAISALSMITCMFILGNIRQRVHPLMMSGYIGGSIGNVIFTCYGHFSPLYEPLTIGVSVLIPMGASIMLKLGCSFFIFPTTSNHDYFKGLQGSLNNLRAICKKNMKLYNTLKPSAPNFTNYKAFKGDITKLRGAMAPLEIIASTIWLELSYGRFDTGDVGEFRSLYKNLISATASFGYFYQLLQERSFFARDDFAITRRKSTTSSHLEHGHAKLFSAFQDSYKKVGEFEMRRRMKILRKRIMHHGNGHRININDIDNIARFITKTFNPLLDASEIGMEALAEWLTYANEFRISAWLPGQWKKCINQQQKANEKLRNAKSEIMKIKDSFDNIEKLKDAMFHDSRNEDSLLFLISQGILFLQISKHQLDNLIKLIDFALDLDERRPTPQFITFFTKTKFAKPKHLSSDIDGDIPDYLQSTIQRRDADNLPPSNVIQVLGFHSLKVVRYFMSDNFWFWIRAGGLLVIGAIPYFVRTTAEWYYNSRMVWLCIMIAVSVSENTGQTVYNCCARIIYSFFGCLAGMVAWYISTGNGNGNDYGYGAVTAVVFAYLAYFRHFSIHSTPAPGILLGITTNLVLGTSWLDTHGNKAANVGKGFTPAWIRFVSVCIGLAIGCLLTFVPTPKSSKHILRKSLGSLLSEVGNLHCDVSKFALRRSQDAKITIQARHDILLAKFRFLFMKIASLSKLIVPLQFELPISGYWPESKYHRLQGLLSDVSQLYFMLLLAFNELQDPETWIPIIIKRVGFCYADLDAEIFSTIHMASNALMTKDALPKITEANVSVRHMEYLRGQWGLNRISLSERFYNEEKFQSENSIIDHLDFQKFFSNDGQLNILSLLVAHMIYNRIDEIMIVVKGLVGELYDFDENILLDDMDKDLEDSENDALLND</sequence>
<feature type="transmembrane region" description="Helical" evidence="7">
    <location>
        <begin position="169"/>
        <end position="188"/>
    </location>
</feature>
<feature type="transmembrane region" description="Helical" evidence="7">
    <location>
        <begin position="749"/>
        <end position="768"/>
    </location>
</feature>
<keyword evidence="5" id="KW-0175">Coiled coil</keyword>
<dbReference type="InterPro" id="IPR049453">
    <property type="entry name" value="Memb_transporter_dom"/>
</dbReference>
<evidence type="ECO:0000256" key="7">
    <source>
        <dbReference type="SAM" id="Phobius"/>
    </source>
</evidence>
<protein>
    <recommendedName>
        <fullName evidence="13">ER transporter 6TM N-terminal domain-containing protein</fullName>
    </recommendedName>
</protein>
<feature type="compositionally biased region" description="Basic and acidic residues" evidence="6">
    <location>
        <begin position="28"/>
        <end position="47"/>
    </location>
</feature>
<feature type="domain" description="Putative ER transporter 6TM N-terminal" evidence="9">
    <location>
        <begin position="109"/>
        <end position="583"/>
    </location>
</feature>
<dbReference type="Pfam" id="PF10337">
    <property type="entry name" value="ArAE_2_N"/>
    <property type="match status" value="1"/>
</dbReference>
<comment type="subcellular location">
    <subcellularLocation>
        <location evidence="1">Membrane</location>
        <topology evidence="1">Multi-pass membrane protein</topology>
    </subcellularLocation>
</comment>
<dbReference type="InterPro" id="IPR018823">
    <property type="entry name" value="ArAE_2_N"/>
</dbReference>
<evidence type="ECO:0000259" key="10">
    <source>
        <dbReference type="Pfam" id="PF13515"/>
    </source>
</evidence>
<feature type="transmembrane region" description="Helical" evidence="7">
    <location>
        <begin position="296"/>
        <end position="321"/>
    </location>
</feature>
<dbReference type="PANTHER" id="PTHR37994">
    <property type="entry name" value="ARAE_2_N DOMAIN-CONTAINING PROTEIN-RELATED"/>
    <property type="match status" value="1"/>
</dbReference>
<dbReference type="Pfam" id="PF10334">
    <property type="entry name" value="BRE4"/>
    <property type="match status" value="1"/>
</dbReference>
<dbReference type="OrthoDB" id="2274698at2759"/>
<feature type="transmembrane region" description="Helical" evidence="7">
    <location>
        <begin position="804"/>
        <end position="822"/>
    </location>
</feature>
<organism evidence="11 12">
    <name type="scientific">Candida verbasci</name>
    <dbReference type="NCBI Taxonomy" id="1227364"/>
    <lineage>
        <taxon>Eukaryota</taxon>
        <taxon>Fungi</taxon>
        <taxon>Dikarya</taxon>
        <taxon>Ascomycota</taxon>
        <taxon>Saccharomycotina</taxon>
        <taxon>Pichiomycetes</taxon>
        <taxon>Debaryomycetaceae</taxon>
        <taxon>Candida/Lodderomyces clade</taxon>
        <taxon>Candida</taxon>
    </lineage>
</organism>
<feature type="transmembrane region" description="Helical" evidence="7">
    <location>
        <begin position="129"/>
        <end position="149"/>
    </location>
</feature>
<evidence type="ECO:0000259" key="8">
    <source>
        <dbReference type="Pfam" id="PF10334"/>
    </source>
</evidence>
<evidence type="ECO:0000313" key="11">
    <source>
        <dbReference type="EMBL" id="CAI5756780.1"/>
    </source>
</evidence>
<evidence type="ECO:0008006" key="13">
    <source>
        <dbReference type="Google" id="ProtNLM"/>
    </source>
</evidence>
<evidence type="ECO:0000256" key="2">
    <source>
        <dbReference type="ARBA" id="ARBA00022692"/>
    </source>
</evidence>
<keyword evidence="2 7" id="KW-0812">Transmembrane</keyword>
<dbReference type="InterPro" id="IPR018820">
    <property type="entry name" value="BRE4-related_DUF2421"/>
</dbReference>
<evidence type="ECO:0000313" key="12">
    <source>
        <dbReference type="Proteomes" id="UP001152885"/>
    </source>
</evidence>
<keyword evidence="12" id="KW-1185">Reference proteome</keyword>
<gene>
    <name evidence="11" type="ORF">CANVERA_P1299</name>
</gene>
<feature type="compositionally biased region" description="Basic and acidic residues" evidence="6">
    <location>
        <begin position="1"/>
        <end position="10"/>
    </location>
</feature>
<dbReference type="EMBL" id="CANTUO010000001">
    <property type="protein sequence ID" value="CAI5756780.1"/>
    <property type="molecule type" value="Genomic_DNA"/>
</dbReference>
<keyword evidence="3 7" id="KW-1133">Transmembrane helix</keyword>
<feature type="compositionally biased region" description="Low complexity" evidence="6">
    <location>
        <begin position="11"/>
        <end position="24"/>
    </location>
</feature>
<evidence type="ECO:0000256" key="5">
    <source>
        <dbReference type="SAM" id="Coils"/>
    </source>
</evidence>
<dbReference type="PANTHER" id="PTHR37994:SF1">
    <property type="entry name" value="ER TRANSPORTER 6TM N-TERMINAL DOMAIN-CONTAINING PROTEIN"/>
    <property type="match status" value="1"/>
</dbReference>
<dbReference type="Proteomes" id="UP001152885">
    <property type="component" value="Unassembled WGS sequence"/>
</dbReference>
<evidence type="ECO:0000256" key="1">
    <source>
        <dbReference type="ARBA" id="ARBA00004141"/>
    </source>
</evidence>
<feature type="domain" description="DUF2421" evidence="8">
    <location>
        <begin position="860"/>
        <end position="1100"/>
    </location>
</feature>
<proteinExistence type="predicted"/>
<evidence type="ECO:0000259" key="9">
    <source>
        <dbReference type="Pfam" id="PF10337"/>
    </source>
</evidence>
<feature type="domain" description="Integral membrane bound transporter" evidence="10">
    <location>
        <begin position="718"/>
        <end position="855"/>
    </location>
</feature>
<evidence type="ECO:0000256" key="4">
    <source>
        <dbReference type="ARBA" id="ARBA00023136"/>
    </source>
</evidence>
<evidence type="ECO:0000256" key="3">
    <source>
        <dbReference type="ARBA" id="ARBA00022989"/>
    </source>
</evidence>
<evidence type="ECO:0000256" key="6">
    <source>
        <dbReference type="SAM" id="MobiDB-lite"/>
    </source>
</evidence>